<organism evidence="4">
    <name type="scientific">Taenia asiatica</name>
    <name type="common">Asian tapeworm</name>
    <dbReference type="NCBI Taxonomy" id="60517"/>
    <lineage>
        <taxon>Eukaryota</taxon>
        <taxon>Metazoa</taxon>
        <taxon>Spiralia</taxon>
        <taxon>Lophotrochozoa</taxon>
        <taxon>Platyhelminthes</taxon>
        <taxon>Cestoda</taxon>
        <taxon>Eucestoda</taxon>
        <taxon>Cyclophyllidea</taxon>
        <taxon>Taeniidae</taxon>
        <taxon>Taenia</taxon>
    </lineage>
</organism>
<dbReference type="Proteomes" id="UP000282613">
    <property type="component" value="Unassembled WGS sequence"/>
</dbReference>
<reference evidence="4" key="1">
    <citation type="submission" date="2017-02" db="UniProtKB">
        <authorList>
            <consortium name="WormBaseParasite"/>
        </authorList>
    </citation>
    <scope>IDENTIFICATION</scope>
</reference>
<sequence>MALTFVYSHKVNGGGGRLTGVQQPASNTCPTILGITVRTQETGVTTSSEWRDGSPLISFSSPTLHFSTSLVNASLVPHYARYALKYCFLHYALPYVSHAFRSLAFIFLLYCHENFLLPWIPHDSLTSISFERNINSSLPPPPTSFSVSVLLSYFHLLPLHLPPNSDDERVAPTTYFVICRLAELLPAYLTVYAIFFFFSTSASNSTSTSFVLNSWFDDNDVTAVHDDVEELDPIREGDRCHHSACSSISDDELLVVK</sequence>
<feature type="transmembrane region" description="Helical" evidence="1">
    <location>
        <begin position="173"/>
        <end position="198"/>
    </location>
</feature>
<evidence type="ECO:0000313" key="4">
    <source>
        <dbReference type="WBParaSite" id="TASK_0000972901-mRNA-1"/>
    </source>
</evidence>
<keyword evidence="1" id="KW-0472">Membrane</keyword>
<accession>A0A0R3WFT6</accession>
<keyword evidence="1" id="KW-0812">Transmembrane</keyword>
<keyword evidence="1" id="KW-1133">Transmembrane helix</keyword>
<protein>
    <submittedName>
        <fullName evidence="2 4">Uncharacterized protein</fullName>
    </submittedName>
</protein>
<evidence type="ECO:0000313" key="3">
    <source>
        <dbReference type="Proteomes" id="UP000282613"/>
    </source>
</evidence>
<proteinExistence type="predicted"/>
<evidence type="ECO:0000313" key="2">
    <source>
        <dbReference type="EMBL" id="VDK45165.1"/>
    </source>
</evidence>
<dbReference type="AlphaFoldDB" id="A0A0R3WFT6"/>
<keyword evidence="3" id="KW-1185">Reference proteome</keyword>
<feature type="transmembrane region" description="Helical" evidence="1">
    <location>
        <begin position="88"/>
        <end position="110"/>
    </location>
</feature>
<dbReference type="EMBL" id="UYRS01019407">
    <property type="protein sequence ID" value="VDK45165.1"/>
    <property type="molecule type" value="Genomic_DNA"/>
</dbReference>
<evidence type="ECO:0000256" key="1">
    <source>
        <dbReference type="SAM" id="Phobius"/>
    </source>
</evidence>
<dbReference type="WBParaSite" id="TASK_0000972901-mRNA-1">
    <property type="protein sequence ID" value="TASK_0000972901-mRNA-1"/>
    <property type="gene ID" value="TASK_0000972901"/>
</dbReference>
<name>A0A0R3WFT6_TAEAS</name>
<gene>
    <name evidence="2" type="ORF">TASK_LOCUS9730</name>
</gene>
<reference evidence="2 3" key="2">
    <citation type="submission" date="2018-11" db="EMBL/GenBank/DDBJ databases">
        <authorList>
            <consortium name="Pathogen Informatics"/>
        </authorList>
    </citation>
    <scope>NUCLEOTIDE SEQUENCE [LARGE SCALE GENOMIC DNA]</scope>
</reference>